<feature type="region of interest" description="Disordered" evidence="1">
    <location>
        <begin position="1"/>
        <end position="60"/>
    </location>
</feature>
<reference evidence="2" key="2">
    <citation type="submission" date="2020-03" db="EMBL/GenBank/DDBJ databases">
        <title>The second near-complete assembly of the hexaploid bread wheat (Triticum aestivum) genome.</title>
        <authorList>
            <person name="Zimin A.V."/>
            <person name="Puiu D."/>
            <person name="Shumante A."/>
            <person name="Alonge M."/>
            <person name="Salzberg S.L."/>
        </authorList>
    </citation>
    <scope>NUCLEOTIDE SEQUENCE</scope>
    <source>
        <tissue evidence="2">Leaf</tissue>
    </source>
</reference>
<feature type="non-terminal residue" evidence="2">
    <location>
        <position position="143"/>
    </location>
</feature>
<comment type="caution">
    <text evidence="2">The sequence shown here is derived from an EMBL/GenBank/DDBJ whole genome shotgun (WGS) entry which is preliminary data.</text>
</comment>
<organism evidence="2">
    <name type="scientific">Triticum aestivum</name>
    <name type="common">Wheat</name>
    <dbReference type="NCBI Taxonomy" id="4565"/>
    <lineage>
        <taxon>Eukaryota</taxon>
        <taxon>Viridiplantae</taxon>
        <taxon>Streptophyta</taxon>
        <taxon>Embryophyta</taxon>
        <taxon>Tracheophyta</taxon>
        <taxon>Spermatophyta</taxon>
        <taxon>Magnoliopsida</taxon>
        <taxon>Liliopsida</taxon>
        <taxon>Poales</taxon>
        <taxon>Poaceae</taxon>
        <taxon>BOP clade</taxon>
        <taxon>Pooideae</taxon>
        <taxon>Triticodae</taxon>
        <taxon>Triticeae</taxon>
        <taxon>Triticinae</taxon>
        <taxon>Triticum</taxon>
    </lineage>
</organism>
<dbReference type="AlphaFoldDB" id="A0A9R1I6W5"/>
<evidence type="ECO:0000313" key="2">
    <source>
        <dbReference type="EMBL" id="KAF7078154.1"/>
    </source>
</evidence>
<gene>
    <name evidence="2" type="ORF">CFC21_082630</name>
</gene>
<accession>A0A9R1I6W5</accession>
<sequence length="143" mass="15240">MGNFLARFSEDETPGTLPKDETPAAGHGQPPGRPGTSLVGQLHVFDGPPPRVDGGRPTLANAGSAAGAAFAPGRITASGSGFASPSTAALTIDEKKMQDVADFWSRMKKGKHKLDSWDLTYLECKIFSWSLEDVLNKDLLKEK</sequence>
<protein>
    <submittedName>
        <fullName evidence="2">Uncharacterized protein</fullName>
    </submittedName>
</protein>
<dbReference type="Proteomes" id="UP000815260">
    <property type="component" value="Chromosome 6A"/>
</dbReference>
<reference evidence="2" key="1">
    <citation type="journal article" date="2017" name="Gigascience">
        <title>The first near-complete assembly of the hexaploid bread wheat genome, Triticum aestivum.</title>
        <authorList>
            <person name="Zimin A.V."/>
            <person name="Puiu D."/>
            <person name="Hall R."/>
            <person name="Kingan S."/>
            <person name="Clavijo B.J."/>
            <person name="Salzberg S.L."/>
        </authorList>
    </citation>
    <scope>NUCLEOTIDE SEQUENCE</scope>
    <source>
        <tissue evidence="2">Leaf</tissue>
    </source>
</reference>
<name>A0A9R1I6W5_WHEAT</name>
<evidence type="ECO:0000256" key="1">
    <source>
        <dbReference type="SAM" id="MobiDB-lite"/>
    </source>
</evidence>
<proteinExistence type="predicted"/>
<dbReference type="EMBL" id="CM022226">
    <property type="protein sequence ID" value="KAF7078154.1"/>
    <property type="molecule type" value="Genomic_DNA"/>
</dbReference>